<evidence type="ECO:0000259" key="14">
    <source>
        <dbReference type="Pfam" id="PF03958"/>
    </source>
</evidence>
<feature type="compositionally biased region" description="Polar residues" evidence="11">
    <location>
        <begin position="353"/>
        <end position="367"/>
    </location>
</feature>
<dbReference type="Gene3D" id="3.30.1370.120">
    <property type="match status" value="2"/>
</dbReference>
<dbReference type="NCBIfam" id="TIGR02517">
    <property type="entry name" value="type_II_gspD"/>
    <property type="match status" value="1"/>
</dbReference>
<evidence type="ECO:0000256" key="11">
    <source>
        <dbReference type="SAM" id="MobiDB-lite"/>
    </source>
</evidence>
<dbReference type="Pfam" id="PF00263">
    <property type="entry name" value="Secretin"/>
    <property type="match status" value="1"/>
</dbReference>
<feature type="domain" description="GspD-like N0" evidence="15">
    <location>
        <begin position="98"/>
        <end position="168"/>
    </location>
</feature>
<gene>
    <name evidence="16" type="ORF">CCS01_07730</name>
</gene>
<feature type="compositionally biased region" description="Basic residues" evidence="11">
    <location>
        <begin position="769"/>
        <end position="778"/>
    </location>
</feature>
<keyword evidence="17" id="KW-1185">Reference proteome</keyword>
<dbReference type="Pfam" id="PF21305">
    <property type="entry name" value="type_II_gspD_N0"/>
    <property type="match status" value="1"/>
</dbReference>
<evidence type="ECO:0000256" key="8">
    <source>
        <dbReference type="ARBA" id="ARBA00023136"/>
    </source>
</evidence>
<reference evidence="16 17" key="1">
    <citation type="journal article" date="2018" name="Arch. Microbiol.">
        <title>New insights into the metabolic potential of the phototrophic purple bacterium Rhodopila globiformis DSM 161(T) from its draft genome sequence and evidence for a vanadium-dependent nitrogenase.</title>
        <authorList>
            <person name="Imhoff J.F."/>
            <person name="Rahn T."/>
            <person name="Kunzel S."/>
            <person name="Neulinger S.C."/>
        </authorList>
    </citation>
    <scope>NUCLEOTIDE SEQUENCE [LARGE SCALE GENOMIC DNA]</scope>
    <source>
        <strain evidence="16 17">DSM 161</strain>
    </source>
</reference>
<feature type="region of interest" description="Disordered" evidence="11">
    <location>
        <begin position="757"/>
        <end position="778"/>
    </location>
</feature>
<feature type="region of interest" description="Disordered" evidence="11">
    <location>
        <begin position="397"/>
        <end position="450"/>
    </location>
</feature>
<dbReference type="RefSeq" id="WP_104518273.1">
    <property type="nucleotide sequence ID" value="NZ_NHRY01000074.1"/>
</dbReference>
<evidence type="ECO:0000313" key="17">
    <source>
        <dbReference type="Proteomes" id="UP000239724"/>
    </source>
</evidence>
<dbReference type="GO" id="GO:0015627">
    <property type="term" value="C:type II protein secretion system complex"/>
    <property type="evidence" value="ECO:0007669"/>
    <property type="project" value="InterPro"/>
</dbReference>
<dbReference type="PRINTS" id="PR01032">
    <property type="entry name" value="PHAGEIV"/>
</dbReference>
<keyword evidence="8" id="KW-0472">Membrane</keyword>
<dbReference type="EMBL" id="NHRY01000074">
    <property type="protein sequence ID" value="PPQ35367.1"/>
    <property type="molecule type" value="Genomic_DNA"/>
</dbReference>
<proteinExistence type="inferred from homology"/>
<comment type="subcellular location">
    <subcellularLocation>
        <location evidence="1 10">Cell outer membrane</location>
    </subcellularLocation>
</comment>
<dbReference type="Pfam" id="PF03958">
    <property type="entry name" value="Secretin_N"/>
    <property type="match status" value="1"/>
</dbReference>
<dbReference type="OrthoDB" id="9775455at2"/>
<dbReference type="PANTHER" id="PTHR30332:SF25">
    <property type="entry name" value="SECRETIN XPSD"/>
    <property type="match status" value="1"/>
</dbReference>
<evidence type="ECO:0000259" key="13">
    <source>
        <dbReference type="Pfam" id="PF00263"/>
    </source>
</evidence>
<evidence type="ECO:0000256" key="12">
    <source>
        <dbReference type="SAM" id="SignalP"/>
    </source>
</evidence>
<sequence>MQSNVACARRLGLSRRCLAVFLSLAPLVGCNHPSPPAIAALPPLPGGATRAPPRINGSVGSPEALPPPQVSYGTAAAPVASTVGGRGGAAPAAGDITLDFADTDIREVAAQILGSILKVNYTIDPAVRGAATLHTVRPLARSELIPTLESLLAQNSAALVTNGALYRVVPIAQAVGTAASGPGTAGAVVVPLRYASAEELVKVLQPYVGDGGKITADPGRNALLVSGDPQAREGLIGLIQAFDVDMLAHQSYALLPVSAGDVKDFASAMQDAFRGQNGGALAGLVRVIPLSRINAVLVVSPQPRYIDQARRVYAMIDRGRRMTLRSWHVYYLQDSHSEDVAYVLQQAFTPNNVTAQPSGQNRSQQGFLGQPNGGGMLGANAGAGGIGGSMTGMLGRSSLSGGITGGGMGQPLGGQQAGTNLPSAGSQAAPAAGGANPLLGGLEPGGGEQQTNALRVIPDDQNNAILVYGTEREQGTVEAMLRKIDILPLQVRIDAVIAEVTLNDALQYGTQFFFKSGGINGILSNNTQTAIANPAAANLNLSFPGFFLGGTGAGGAPFAIQALQQVTTVHVLSSPQLLVLDNQPARLQVGAVVPYLSQTSQSTIVSNAPVVNSINYQQTGVIMEVTPRVNSGGLVTLDIMQDVSSVAQGLTTQGITSPTFNERNINSRVVVQDGQTVGLAGLITDSASTGNSGIPWLKDVPILGLLAGDQNNQRQRTELLVLITPHVVHDQRDARALTNDLREQLINAAAVPELLNNLRPSGQSDPSARLRKQLHLQQ</sequence>
<dbReference type="InterPro" id="IPR004846">
    <property type="entry name" value="T2SS/T3SS_dom"/>
</dbReference>
<evidence type="ECO:0000256" key="10">
    <source>
        <dbReference type="RuleBase" id="RU004004"/>
    </source>
</evidence>
<comment type="caution">
    <text evidence="16">The sequence shown here is derived from an EMBL/GenBank/DDBJ whole genome shotgun (WGS) entry which is preliminary data.</text>
</comment>
<feature type="compositionally biased region" description="Gly residues" evidence="11">
    <location>
        <begin position="402"/>
        <end position="416"/>
    </location>
</feature>
<keyword evidence="4" id="KW-1134">Transmembrane beta strand</keyword>
<keyword evidence="6 12" id="KW-0732">Signal</keyword>
<evidence type="ECO:0000256" key="2">
    <source>
        <dbReference type="ARBA" id="ARBA00006980"/>
    </source>
</evidence>
<name>A0A2S6NK86_RHOGL</name>
<keyword evidence="7" id="KW-0653">Protein transport</keyword>
<feature type="compositionally biased region" description="Low complexity" evidence="11">
    <location>
        <begin position="417"/>
        <end position="441"/>
    </location>
</feature>
<dbReference type="PANTHER" id="PTHR30332">
    <property type="entry name" value="PROBABLE GENERAL SECRETION PATHWAY PROTEIN D"/>
    <property type="match status" value="1"/>
</dbReference>
<dbReference type="GO" id="GO:0015628">
    <property type="term" value="P:protein secretion by the type II secretion system"/>
    <property type="evidence" value="ECO:0007669"/>
    <property type="project" value="InterPro"/>
</dbReference>
<evidence type="ECO:0000256" key="1">
    <source>
        <dbReference type="ARBA" id="ARBA00004442"/>
    </source>
</evidence>
<protein>
    <submittedName>
        <fullName evidence="16">Type II secretion system protein GspD</fullName>
    </submittedName>
</protein>
<dbReference type="InterPro" id="IPR049371">
    <property type="entry name" value="GspD-like_N0"/>
</dbReference>
<keyword evidence="9" id="KW-0998">Cell outer membrane</keyword>
<organism evidence="16 17">
    <name type="scientific">Rhodopila globiformis</name>
    <name type="common">Rhodopseudomonas globiformis</name>
    <dbReference type="NCBI Taxonomy" id="1071"/>
    <lineage>
        <taxon>Bacteria</taxon>
        <taxon>Pseudomonadati</taxon>
        <taxon>Pseudomonadota</taxon>
        <taxon>Alphaproteobacteria</taxon>
        <taxon>Acetobacterales</taxon>
        <taxon>Acetobacteraceae</taxon>
        <taxon>Rhodopila</taxon>
    </lineage>
</organism>
<evidence type="ECO:0000256" key="7">
    <source>
        <dbReference type="ARBA" id="ARBA00022927"/>
    </source>
</evidence>
<evidence type="ECO:0000259" key="15">
    <source>
        <dbReference type="Pfam" id="PF21305"/>
    </source>
</evidence>
<evidence type="ECO:0000256" key="9">
    <source>
        <dbReference type="ARBA" id="ARBA00023237"/>
    </source>
</evidence>
<keyword evidence="3 10" id="KW-0813">Transport</keyword>
<dbReference type="AlphaFoldDB" id="A0A2S6NK86"/>
<keyword evidence="5" id="KW-0812">Transmembrane</keyword>
<evidence type="ECO:0000256" key="3">
    <source>
        <dbReference type="ARBA" id="ARBA00022448"/>
    </source>
</evidence>
<dbReference type="GO" id="GO:0009279">
    <property type="term" value="C:cell outer membrane"/>
    <property type="evidence" value="ECO:0007669"/>
    <property type="project" value="UniProtKB-SubCell"/>
</dbReference>
<feature type="domain" description="NolW-like" evidence="14">
    <location>
        <begin position="189"/>
        <end position="245"/>
    </location>
</feature>
<dbReference type="InterPro" id="IPR038591">
    <property type="entry name" value="NolW-like_sf"/>
</dbReference>
<accession>A0A2S6NK86</accession>
<feature type="region of interest" description="Disordered" evidence="11">
    <location>
        <begin position="353"/>
        <end position="374"/>
    </location>
</feature>
<dbReference type="Gene3D" id="3.55.50.30">
    <property type="match status" value="1"/>
</dbReference>
<dbReference type="Proteomes" id="UP000239724">
    <property type="component" value="Unassembled WGS sequence"/>
</dbReference>
<dbReference type="InterPro" id="IPR001775">
    <property type="entry name" value="GspD/PilQ"/>
</dbReference>
<evidence type="ECO:0000256" key="5">
    <source>
        <dbReference type="ARBA" id="ARBA00022692"/>
    </source>
</evidence>
<feature type="chain" id="PRO_5015485162" evidence="12">
    <location>
        <begin position="40"/>
        <end position="778"/>
    </location>
</feature>
<evidence type="ECO:0000256" key="6">
    <source>
        <dbReference type="ARBA" id="ARBA00022729"/>
    </source>
</evidence>
<dbReference type="InterPro" id="IPR050810">
    <property type="entry name" value="Bact_Secretion_Sys_Channel"/>
</dbReference>
<evidence type="ECO:0000313" key="16">
    <source>
        <dbReference type="EMBL" id="PPQ35367.1"/>
    </source>
</evidence>
<dbReference type="PRINTS" id="PR00811">
    <property type="entry name" value="BCTERIALGSPD"/>
</dbReference>
<dbReference type="InterPro" id="IPR013356">
    <property type="entry name" value="T2SS_GspD"/>
</dbReference>
<evidence type="ECO:0000256" key="4">
    <source>
        <dbReference type="ARBA" id="ARBA00022452"/>
    </source>
</evidence>
<feature type="domain" description="Type II/III secretion system secretin-like" evidence="13">
    <location>
        <begin position="562"/>
        <end position="728"/>
    </location>
</feature>
<dbReference type="InterPro" id="IPR005644">
    <property type="entry name" value="NolW-like"/>
</dbReference>
<feature type="signal peptide" evidence="12">
    <location>
        <begin position="1"/>
        <end position="39"/>
    </location>
</feature>
<comment type="similarity">
    <text evidence="2">Belongs to the bacterial secretin family. GSP D subfamily.</text>
</comment>